<dbReference type="Proteomes" id="UP000027583">
    <property type="component" value="Unassembled WGS sequence"/>
</dbReference>
<dbReference type="AlphaFoldDB" id="A0A060QK04"/>
<dbReference type="eggNOG" id="COG0352">
    <property type="taxonomic scope" value="Bacteria"/>
</dbReference>
<reference evidence="2 3" key="2">
    <citation type="journal article" date="2014" name="PLoS ONE">
        <title>Evolution of mitochondria reconstructed from the energy metabolism of living bacteria.</title>
        <authorList>
            <person name="Degli Esposti M."/>
            <person name="Chouaia B."/>
            <person name="Comandatore F."/>
            <person name="Crotti E."/>
            <person name="Sassera D."/>
            <person name="Lievens P.M."/>
            <person name="Daffonchio D."/>
            <person name="Bandi C."/>
        </authorList>
    </citation>
    <scope>NUCLEOTIDE SEQUENCE [LARGE SCALE GENOMIC DNA]</scope>
    <source>
        <strain evidence="2 3">SF2.1</strain>
    </source>
</reference>
<reference evidence="2 3" key="1">
    <citation type="journal article" date="2014" name="Genome Biol. Evol.">
        <title>Acetic acid bacteria genomes reveal functional traits for adaptation to life in insect guts.</title>
        <authorList>
            <person name="Chouaia B."/>
            <person name="Gaiarsa S."/>
            <person name="Crotti E."/>
            <person name="Comandatore F."/>
            <person name="Degli Esposti M."/>
            <person name="Ricci I."/>
            <person name="Alma A."/>
            <person name="Favia G."/>
            <person name="Bandi C."/>
            <person name="Daffonchio D."/>
        </authorList>
    </citation>
    <scope>NUCLEOTIDE SEQUENCE [LARGE SCALE GENOMIC DNA]</scope>
    <source>
        <strain evidence="2 3">SF2.1</strain>
    </source>
</reference>
<name>A0A060QK04_9PROT</name>
<dbReference type="InterPro" id="IPR036206">
    <property type="entry name" value="ThiamineP_synth_sf"/>
</dbReference>
<protein>
    <submittedName>
        <fullName evidence="2">Thiamine-phosphate pyrophosphorylase, putative</fullName>
    </submittedName>
</protein>
<sequence>MDSFTNISRQSPERPIGRIATMLPCELYLVTMPDFDPSRELADLAKVLERWTPAALRLSTTDETRARSCVHAIRETVQASGTALILTDLPALAHELGCDGVHLTSSPAQCLTAREELGRDLQLGVYCGTSRDEAMSAGELGADYIAIAPNAPDLAAWWSQMMELPVIAEDIETKEQAIAMFKANVDFLAVPLSFVDADEAGARLSDIVSRAAEEYPG</sequence>
<dbReference type="GO" id="GO:0009228">
    <property type="term" value="P:thiamine biosynthetic process"/>
    <property type="evidence" value="ECO:0007669"/>
    <property type="project" value="UniProtKB-KW"/>
</dbReference>
<dbReference type="EMBL" id="CBLX010000008">
    <property type="protein sequence ID" value="CDG39142.1"/>
    <property type="molecule type" value="Genomic_DNA"/>
</dbReference>
<dbReference type="SUPFAM" id="SSF51391">
    <property type="entry name" value="Thiamin phosphate synthase"/>
    <property type="match status" value="1"/>
</dbReference>
<accession>A0A060QK04</accession>
<gene>
    <name evidence="2" type="ORF">ASAP_1097</name>
</gene>
<proteinExistence type="predicted"/>
<dbReference type="Pfam" id="PF02581">
    <property type="entry name" value="TMP-TENI"/>
    <property type="match status" value="1"/>
</dbReference>
<evidence type="ECO:0000259" key="1">
    <source>
        <dbReference type="Pfam" id="PF02581"/>
    </source>
</evidence>
<dbReference type="InterPro" id="IPR022998">
    <property type="entry name" value="ThiamineP_synth_TenI"/>
</dbReference>
<organism evidence="2 3">
    <name type="scientific">Asaia bogorensis</name>
    <dbReference type="NCBI Taxonomy" id="91915"/>
    <lineage>
        <taxon>Bacteria</taxon>
        <taxon>Pseudomonadati</taxon>
        <taxon>Pseudomonadota</taxon>
        <taxon>Alphaproteobacteria</taxon>
        <taxon>Acetobacterales</taxon>
        <taxon>Acetobacteraceae</taxon>
        <taxon>Asaia</taxon>
    </lineage>
</organism>
<evidence type="ECO:0000313" key="2">
    <source>
        <dbReference type="EMBL" id="CDG39142.1"/>
    </source>
</evidence>
<dbReference type="CDD" id="cd00564">
    <property type="entry name" value="TMP_TenI"/>
    <property type="match status" value="1"/>
</dbReference>
<evidence type="ECO:0000313" key="3">
    <source>
        <dbReference type="Proteomes" id="UP000027583"/>
    </source>
</evidence>
<feature type="domain" description="Thiamine phosphate synthase/TenI" evidence="1">
    <location>
        <begin position="27"/>
        <end position="190"/>
    </location>
</feature>
<dbReference type="Gene3D" id="3.20.20.70">
    <property type="entry name" value="Aldolase class I"/>
    <property type="match status" value="1"/>
</dbReference>
<dbReference type="InterPro" id="IPR013785">
    <property type="entry name" value="Aldolase_TIM"/>
</dbReference>
<comment type="caution">
    <text evidence="2">The sequence shown here is derived from an EMBL/GenBank/DDBJ whole genome shotgun (WGS) entry which is preliminary data.</text>
</comment>